<dbReference type="KEGG" id="vg:80513973"/>
<evidence type="ECO:0000256" key="3">
    <source>
        <dbReference type="ARBA" id="ARBA00022844"/>
    </source>
</evidence>
<reference evidence="6 7" key="1">
    <citation type="submission" date="2014-10" db="EMBL/GenBank/DDBJ databases">
        <title>Pan-genome analysis of Brazilian lineage A amoebal mimiviruses.</title>
        <authorList>
            <person name="Assis F.L."/>
            <person name="Abrahao J.S."/>
            <person name="Kroon E.G."/>
            <person name="Dornas F.P."/>
            <person name="Andrade K.R."/>
            <person name="Borato P.V.M."/>
            <person name="Pilotto M.R."/>
            <person name="Benamar S."/>
            <person name="LaScola B."/>
            <person name="Colson P."/>
        </authorList>
    </citation>
    <scope>NUCLEOTIDE SEQUENCE [LARGE SCALE GENOMIC DNA]</scope>
    <source>
        <strain evidence="6 7">Kroon</strain>
    </source>
</reference>
<comment type="subcellular location">
    <subcellularLocation>
        <location evidence="1">Virion</location>
    </subcellularLocation>
</comment>
<accession>A0A0G2Y332</accession>
<evidence type="ECO:0000313" key="7">
    <source>
        <dbReference type="Proteomes" id="UP000240461"/>
    </source>
</evidence>
<dbReference type="EMBL" id="KM982402">
    <property type="protein sequence ID" value="AKI80175.1"/>
    <property type="molecule type" value="Genomic_DNA"/>
</dbReference>
<evidence type="ECO:0000259" key="4">
    <source>
        <dbReference type="Pfam" id="PF04451"/>
    </source>
</evidence>
<evidence type="ECO:0000313" key="6">
    <source>
        <dbReference type="EMBL" id="AKI80175.1"/>
    </source>
</evidence>
<feature type="domain" description="Major capsid protein C-terminal" evidence="4">
    <location>
        <begin position="325"/>
        <end position="505"/>
    </location>
</feature>
<dbReference type="SUPFAM" id="SSF49749">
    <property type="entry name" value="Group II dsDNA viruses VP"/>
    <property type="match status" value="2"/>
</dbReference>
<dbReference type="Gene3D" id="2.70.9.10">
    <property type="entry name" value="Adenovirus Type 2 Hexon, domain 4"/>
    <property type="match status" value="1"/>
</dbReference>
<dbReference type="Proteomes" id="UP000240461">
    <property type="component" value="Segment"/>
</dbReference>
<evidence type="ECO:0000259" key="5">
    <source>
        <dbReference type="Pfam" id="PF16903"/>
    </source>
</evidence>
<keyword evidence="3" id="KW-0946">Virion</keyword>
<dbReference type="GO" id="GO:0019028">
    <property type="term" value="C:viral capsid"/>
    <property type="evidence" value="ECO:0007669"/>
    <property type="project" value="UniProtKB-KW"/>
</dbReference>
<feature type="domain" description="Major capsid protein N-terminal" evidence="5">
    <location>
        <begin position="25"/>
        <end position="205"/>
    </location>
</feature>
<dbReference type="InterPro" id="IPR007542">
    <property type="entry name" value="MCP_C"/>
</dbReference>
<sequence>MAGGIIQLVAYGIQDLYLTGDPQITFFKVVYRRHTNFSVESIIQNFTSVPDFGSTVSCTLSKSGDMINKIYVYIELPSVNVFYDESGNLDKFKKFAWVRNIGYALIKDISIEIGGKLIDKQYGEWMYIWSQVTNKSDEGLDKMIGNIPLLYDFSNGKPKYSLYIPLEFWFCRNSGLSLPLVALSSSEVKITVNFRTAEECYRIGPTHSIEIMEDIVPFEFGDYIEQKIGQKTIYGLYMGYDYMTKKLYYIKIHSPTAIKKSFESQQLRNSTSQRENYRIYNSLTGSYCTPKPDHSEISESTELSQKLHFINAYLYVDYVYLDNDERMMLIKNPQEYLIEQIQYNQEINVKNSNVKQKLTLNHPCKAHYWVVQSDSLIGPGTINDVFNFTTSHIRNHDGRTIGQNPVIKSKLMLNSRERFKERDGKYSNIVQPYQHHYRGPDTGINMYSVSVNSQCHQPSSTINMSRIDDISMEMQLKNVNPNNTHKIRSYTTSYNILRVCFNIGGLAFESMD</sequence>
<evidence type="ECO:0000256" key="2">
    <source>
        <dbReference type="ARBA" id="ARBA00022561"/>
    </source>
</evidence>
<proteinExistence type="predicted"/>
<evidence type="ECO:0000256" key="1">
    <source>
        <dbReference type="ARBA" id="ARBA00004328"/>
    </source>
</evidence>
<dbReference type="GO" id="GO:0005198">
    <property type="term" value="F:structural molecule activity"/>
    <property type="evidence" value="ECO:0007669"/>
    <property type="project" value="InterPro"/>
</dbReference>
<protein>
    <submittedName>
        <fullName evidence="6">Capsid protein 4</fullName>
    </submittedName>
</protein>
<dbReference type="Pfam" id="PF16903">
    <property type="entry name" value="Capsid_N"/>
    <property type="match status" value="1"/>
</dbReference>
<dbReference type="InterPro" id="IPR016112">
    <property type="entry name" value="VP_dsDNA_II"/>
</dbReference>
<dbReference type="Gene3D" id="2.70.9.20">
    <property type="entry name" value="Major capsid protein Vp54"/>
    <property type="match status" value="1"/>
</dbReference>
<keyword evidence="2" id="KW-0167">Capsid protein</keyword>
<keyword evidence="7" id="KW-1185">Reference proteome</keyword>
<name>A0A0G2Y332_9VIRU</name>
<dbReference type="Pfam" id="PF04451">
    <property type="entry name" value="Capsid_NCLDV"/>
    <property type="match status" value="1"/>
</dbReference>
<organism evidence="6 7">
    <name type="scientific">Acanthamoeba polyphaga mimivirus Kroon</name>
    <dbReference type="NCBI Taxonomy" id="3069720"/>
    <lineage>
        <taxon>Viruses</taxon>
        <taxon>Varidnaviria</taxon>
        <taxon>Bamfordvirae</taxon>
        <taxon>Nucleocytoviricota</taxon>
        <taxon>Megaviricetes</taxon>
        <taxon>Imitervirales</taxon>
        <taxon>Mimiviridae</taxon>
        <taxon>Megamimivirinae</taxon>
        <taxon>Mimivirus</taxon>
        <taxon>Mimivirus lagoaense</taxon>
    </lineage>
</organism>
<dbReference type="InterPro" id="IPR038519">
    <property type="entry name" value="MCP_C_sf"/>
</dbReference>
<dbReference type="InterPro" id="IPR031654">
    <property type="entry name" value="Capsid_N"/>
</dbReference>